<organism evidence="2 3">
    <name type="scientific">Gymnopus androsaceus JB14</name>
    <dbReference type="NCBI Taxonomy" id="1447944"/>
    <lineage>
        <taxon>Eukaryota</taxon>
        <taxon>Fungi</taxon>
        <taxon>Dikarya</taxon>
        <taxon>Basidiomycota</taxon>
        <taxon>Agaricomycotina</taxon>
        <taxon>Agaricomycetes</taxon>
        <taxon>Agaricomycetidae</taxon>
        <taxon>Agaricales</taxon>
        <taxon>Marasmiineae</taxon>
        <taxon>Omphalotaceae</taxon>
        <taxon>Gymnopus</taxon>
    </lineage>
</organism>
<dbReference type="GO" id="GO:0005829">
    <property type="term" value="C:cytosol"/>
    <property type="evidence" value="ECO:0007669"/>
    <property type="project" value="TreeGrafter"/>
</dbReference>
<dbReference type="PANTHER" id="PTHR42695:SF5">
    <property type="entry name" value="GLUTAMINE AMIDOTRANSFERASE YLR126C-RELATED"/>
    <property type="match status" value="1"/>
</dbReference>
<dbReference type="InterPro" id="IPR029062">
    <property type="entry name" value="Class_I_gatase-like"/>
</dbReference>
<dbReference type="InterPro" id="IPR044992">
    <property type="entry name" value="ChyE-like"/>
</dbReference>
<accession>A0A6A4HXS9</accession>
<protein>
    <recommendedName>
        <fullName evidence="1">Glutamine amidotransferase domain-containing protein</fullName>
    </recommendedName>
</protein>
<evidence type="ECO:0000313" key="2">
    <source>
        <dbReference type="EMBL" id="KAE9402593.1"/>
    </source>
</evidence>
<evidence type="ECO:0000259" key="1">
    <source>
        <dbReference type="Pfam" id="PF00117"/>
    </source>
</evidence>
<dbReference type="PANTHER" id="PTHR42695">
    <property type="entry name" value="GLUTAMINE AMIDOTRANSFERASE YLR126C-RELATED"/>
    <property type="match status" value="1"/>
</dbReference>
<dbReference type="OrthoDB" id="92161at2759"/>
<sequence>MSITTSPSRTKVSIALLICESLIPLIGTEHGDQPKIFEDMMRKSFPKSQLSLDALDDVDYLTMDSYDVVHKMEYPSEEQIDGYDAVMCSGSAANAYADNVEWIRKLIAFTVHLARDHPRVKIFGFCFGHQIISLALGGTCVYNNGNWEIGPTKICLTDVGRVYLG</sequence>
<dbReference type="SUPFAM" id="SSF52317">
    <property type="entry name" value="Class I glutamine amidotransferase-like"/>
    <property type="match status" value="1"/>
</dbReference>
<reference evidence="2" key="1">
    <citation type="journal article" date="2019" name="Environ. Microbiol.">
        <title>Fungal ecological strategies reflected in gene transcription - a case study of two litter decomposers.</title>
        <authorList>
            <person name="Barbi F."/>
            <person name="Kohler A."/>
            <person name="Barry K."/>
            <person name="Baskaran P."/>
            <person name="Daum C."/>
            <person name="Fauchery L."/>
            <person name="Ihrmark K."/>
            <person name="Kuo A."/>
            <person name="LaButti K."/>
            <person name="Lipzen A."/>
            <person name="Morin E."/>
            <person name="Grigoriev I.V."/>
            <person name="Henrissat B."/>
            <person name="Lindahl B."/>
            <person name="Martin F."/>
        </authorList>
    </citation>
    <scope>NUCLEOTIDE SEQUENCE</scope>
    <source>
        <strain evidence="2">JB14</strain>
    </source>
</reference>
<gene>
    <name evidence="2" type="ORF">BT96DRAFT_543070</name>
</gene>
<dbReference type="Pfam" id="PF00117">
    <property type="entry name" value="GATase"/>
    <property type="match status" value="1"/>
</dbReference>
<dbReference type="InterPro" id="IPR017926">
    <property type="entry name" value="GATASE"/>
</dbReference>
<dbReference type="Proteomes" id="UP000799118">
    <property type="component" value="Unassembled WGS sequence"/>
</dbReference>
<name>A0A6A4HXS9_9AGAR</name>
<dbReference type="EMBL" id="ML769433">
    <property type="protein sequence ID" value="KAE9402593.1"/>
    <property type="molecule type" value="Genomic_DNA"/>
</dbReference>
<dbReference type="GO" id="GO:0005634">
    <property type="term" value="C:nucleus"/>
    <property type="evidence" value="ECO:0007669"/>
    <property type="project" value="TreeGrafter"/>
</dbReference>
<dbReference type="Gene3D" id="3.40.50.880">
    <property type="match status" value="1"/>
</dbReference>
<proteinExistence type="predicted"/>
<evidence type="ECO:0000313" key="3">
    <source>
        <dbReference type="Proteomes" id="UP000799118"/>
    </source>
</evidence>
<keyword evidence="3" id="KW-1185">Reference proteome</keyword>
<feature type="domain" description="Glutamine amidotransferase" evidence="1">
    <location>
        <begin position="69"/>
        <end position="143"/>
    </location>
</feature>
<dbReference type="AlphaFoldDB" id="A0A6A4HXS9"/>